<dbReference type="Pfam" id="PF00436">
    <property type="entry name" value="SSB"/>
    <property type="match status" value="1"/>
</dbReference>
<protein>
    <submittedName>
        <fullName evidence="3">Single strand binding protein</fullName>
    </submittedName>
</protein>
<dbReference type="EMBL" id="BK059134">
    <property type="protein sequence ID" value="DAE33376.1"/>
    <property type="molecule type" value="Genomic_DNA"/>
</dbReference>
<dbReference type="PROSITE" id="PS50935">
    <property type="entry name" value="SSB"/>
    <property type="match status" value="2"/>
</dbReference>
<evidence type="ECO:0000256" key="2">
    <source>
        <dbReference type="PROSITE-ProRule" id="PRU00252"/>
    </source>
</evidence>
<keyword evidence="1 2" id="KW-0238">DNA-binding</keyword>
<dbReference type="Gene3D" id="2.40.50.140">
    <property type="entry name" value="Nucleic acid-binding proteins"/>
    <property type="match status" value="2"/>
</dbReference>
<dbReference type="CDD" id="cd04496">
    <property type="entry name" value="SSB_OBF"/>
    <property type="match status" value="1"/>
</dbReference>
<name>A0A8S5RPU5_9VIRU</name>
<dbReference type="SUPFAM" id="SSF50249">
    <property type="entry name" value="Nucleic acid-binding proteins"/>
    <property type="match status" value="1"/>
</dbReference>
<reference evidence="3" key="1">
    <citation type="journal article" date="2021" name="Proc. Natl. Acad. Sci. U.S.A.">
        <title>A Catalog of Tens of Thousands of Viruses from Human Metagenomes Reveals Hidden Associations with Chronic Diseases.</title>
        <authorList>
            <person name="Tisza M.J."/>
            <person name="Buck C.B."/>
        </authorList>
    </citation>
    <scope>NUCLEOTIDE SEQUENCE</scope>
    <source>
        <strain evidence="3">CtQ5V6</strain>
    </source>
</reference>
<organism evidence="3">
    <name type="scientific">virus sp. ctQ5V6</name>
    <dbReference type="NCBI Taxonomy" id="2825815"/>
    <lineage>
        <taxon>Viruses</taxon>
    </lineage>
</organism>
<dbReference type="InterPro" id="IPR012340">
    <property type="entry name" value="NA-bd_OB-fold"/>
</dbReference>
<dbReference type="InterPro" id="IPR000424">
    <property type="entry name" value="Primosome_PriB/ssb"/>
</dbReference>
<evidence type="ECO:0000256" key="1">
    <source>
        <dbReference type="ARBA" id="ARBA00023125"/>
    </source>
</evidence>
<proteinExistence type="predicted"/>
<sequence length="215" mass="24425">MEKDRNSVVFSGKIVEDPKYSHTTQGIPHYTMMVRFLRKSGTSDILPVCFTEEVFNPNGEYEGQFIELSGSFRSHSKTYGNKNHLIHYIYADYMNIVEIGNENAVTIEGCVCKEPYFKERKSGYVLTDFLVASNRINGKTDYIPCIAWMEQAHEARKLEIGDKVRVNGRLQSRIYKKTLEDGGTSVNTVYEVSITSFEKVGKGEENESDSENTTA</sequence>
<accession>A0A8S5RPU5</accession>
<dbReference type="GO" id="GO:0003697">
    <property type="term" value="F:single-stranded DNA binding"/>
    <property type="evidence" value="ECO:0007669"/>
    <property type="project" value="InterPro"/>
</dbReference>
<evidence type="ECO:0000313" key="3">
    <source>
        <dbReference type="EMBL" id="DAE33376.1"/>
    </source>
</evidence>